<organism evidence="2 3">
    <name type="scientific">Deinococcus hohokamensis</name>
    <dbReference type="NCBI Taxonomy" id="309883"/>
    <lineage>
        <taxon>Bacteria</taxon>
        <taxon>Thermotogati</taxon>
        <taxon>Deinococcota</taxon>
        <taxon>Deinococci</taxon>
        <taxon>Deinococcales</taxon>
        <taxon>Deinococcaceae</taxon>
        <taxon>Deinococcus</taxon>
    </lineage>
</organism>
<dbReference type="InterPro" id="IPR036397">
    <property type="entry name" value="RNaseH_sf"/>
</dbReference>
<gene>
    <name evidence="2" type="ORF">ACFO0D_18520</name>
</gene>
<comment type="caution">
    <text evidence="2">The sequence shown here is derived from an EMBL/GenBank/DDBJ whole genome shotgun (WGS) entry which is preliminary data.</text>
</comment>
<evidence type="ECO:0000259" key="1">
    <source>
        <dbReference type="Pfam" id="PF13358"/>
    </source>
</evidence>
<accession>A0ABV9IEP0</accession>
<name>A0ABV9IEP0_9DEIO</name>
<dbReference type="Pfam" id="PF13358">
    <property type="entry name" value="DDE_3"/>
    <property type="match status" value="1"/>
</dbReference>
<sequence>MNNAGIHRAKEVQTFVARHERLSVEDLPPYAPDLNLKFMGTSG</sequence>
<protein>
    <submittedName>
        <fullName evidence="2">Transposase</fullName>
    </submittedName>
</protein>
<evidence type="ECO:0000313" key="2">
    <source>
        <dbReference type="EMBL" id="MFC4640328.1"/>
    </source>
</evidence>
<dbReference type="Gene3D" id="3.30.420.10">
    <property type="entry name" value="Ribonuclease H-like superfamily/Ribonuclease H"/>
    <property type="match status" value="1"/>
</dbReference>
<evidence type="ECO:0000313" key="3">
    <source>
        <dbReference type="Proteomes" id="UP001595952"/>
    </source>
</evidence>
<feature type="domain" description="Tc1-like transposase DDE" evidence="1">
    <location>
        <begin position="1"/>
        <end position="36"/>
    </location>
</feature>
<dbReference type="RefSeq" id="WP_380063304.1">
    <property type="nucleotide sequence ID" value="NZ_JBHSEI010000015.1"/>
</dbReference>
<reference evidence="3" key="1">
    <citation type="journal article" date="2019" name="Int. J. Syst. Evol. Microbiol.">
        <title>The Global Catalogue of Microorganisms (GCM) 10K type strain sequencing project: providing services to taxonomists for standard genome sequencing and annotation.</title>
        <authorList>
            <consortium name="The Broad Institute Genomics Platform"/>
            <consortium name="The Broad Institute Genome Sequencing Center for Infectious Disease"/>
            <person name="Wu L."/>
            <person name="Ma J."/>
        </authorList>
    </citation>
    <scope>NUCLEOTIDE SEQUENCE [LARGE SCALE GENOMIC DNA]</scope>
    <source>
        <strain evidence="3">CCUG 55995</strain>
    </source>
</reference>
<dbReference type="Proteomes" id="UP001595952">
    <property type="component" value="Unassembled WGS sequence"/>
</dbReference>
<keyword evidence="3" id="KW-1185">Reference proteome</keyword>
<proteinExistence type="predicted"/>
<dbReference type="InterPro" id="IPR038717">
    <property type="entry name" value="Tc1-like_DDE_dom"/>
</dbReference>
<dbReference type="EMBL" id="JBHSEI010000015">
    <property type="protein sequence ID" value="MFC4640328.1"/>
    <property type="molecule type" value="Genomic_DNA"/>
</dbReference>